<dbReference type="Pfam" id="PF00440">
    <property type="entry name" value="TetR_N"/>
    <property type="match status" value="1"/>
</dbReference>
<evidence type="ECO:0000313" key="4">
    <source>
        <dbReference type="EMBL" id="PCS06467.1"/>
    </source>
</evidence>
<dbReference type="InterPro" id="IPR039532">
    <property type="entry name" value="TetR_C_Firmicutes"/>
</dbReference>
<evidence type="ECO:0000313" key="5">
    <source>
        <dbReference type="Proteomes" id="UP000242246"/>
    </source>
</evidence>
<feature type="domain" description="HTH tetR-type" evidence="3">
    <location>
        <begin position="1"/>
        <end position="60"/>
    </location>
</feature>
<dbReference type="SUPFAM" id="SSF46689">
    <property type="entry name" value="Homeodomain-like"/>
    <property type="match status" value="1"/>
</dbReference>
<accession>A0A2A5RYY3</accession>
<proteinExistence type="predicted"/>
<comment type="caution">
    <text evidence="4">The sequence shown here is derived from an EMBL/GenBank/DDBJ whole genome shotgun (WGS) entry which is preliminary data.</text>
</comment>
<name>A0A2A5RYY3_9LACT</name>
<dbReference type="InterPro" id="IPR001647">
    <property type="entry name" value="HTH_TetR"/>
</dbReference>
<dbReference type="PANTHER" id="PTHR43479:SF11">
    <property type="entry name" value="ACREF_ENVCD OPERON REPRESSOR-RELATED"/>
    <property type="match status" value="1"/>
</dbReference>
<dbReference type="Proteomes" id="UP000242246">
    <property type="component" value="Unassembled WGS sequence"/>
</dbReference>
<evidence type="ECO:0000259" key="3">
    <source>
        <dbReference type="PROSITE" id="PS50977"/>
    </source>
</evidence>
<feature type="DNA-binding region" description="H-T-H motif" evidence="2">
    <location>
        <begin position="23"/>
        <end position="42"/>
    </location>
</feature>
<keyword evidence="1 2" id="KW-0238">DNA-binding</keyword>
<protein>
    <submittedName>
        <fullName evidence="4">TetR</fullName>
    </submittedName>
</protein>
<organism evidence="4 5">
    <name type="scientific">Pseudolactococcus plantarum</name>
    <dbReference type="NCBI Taxonomy" id="1365"/>
    <lineage>
        <taxon>Bacteria</taxon>
        <taxon>Bacillati</taxon>
        <taxon>Bacillota</taxon>
        <taxon>Bacilli</taxon>
        <taxon>Lactobacillales</taxon>
        <taxon>Streptococcaceae</taxon>
        <taxon>Pseudolactococcus</taxon>
    </lineage>
</organism>
<dbReference type="InterPro" id="IPR009057">
    <property type="entry name" value="Homeodomain-like_sf"/>
</dbReference>
<sequence length="180" mass="20910">MTDQKITETFLALLDTVGYQKISVSAIVKKARINRSTFYEHFLDKEDLMAQVQTRLITKIVEGLPEVTVLKLDDHELIDSRINLLIHRIYDHKEAIKLFLSDKSDGLFTARFSVFSEQFLIDGNIVQAIDLPDVYVFSIFQGMILNLIKIWIERDFIETPEEFAKIISRISPKTMRLLMD</sequence>
<evidence type="ECO:0000256" key="1">
    <source>
        <dbReference type="ARBA" id="ARBA00023125"/>
    </source>
</evidence>
<keyword evidence="5" id="KW-1185">Reference proteome</keyword>
<evidence type="ECO:0000256" key="2">
    <source>
        <dbReference type="PROSITE-ProRule" id="PRU00335"/>
    </source>
</evidence>
<dbReference type="Gene3D" id="1.10.357.10">
    <property type="entry name" value="Tetracycline Repressor, domain 2"/>
    <property type="match status" value="1"/>
</dbReference>
<dbReference type="GO" id="GO:0003677">
    <property type="term" value="F:DNA binding"/>
    <property type="evidence" value="ECO:0007669"/>
    <property type="project" value="UniProtKB-UniRule"/>
</dbReference>
<dbReference type="InterPro" id="IPR050624">
    <property type="entry name" value="HTH-type_Tx_Regulator"/>
</dbReference>
<gene>
    <name evidence="4" type="ORF">RU87_GL001676</name>
</gene>
<dbReference type="EMBL" id="JXJX01000008">
    <property type="protein sequence ID" value="PCS06467.1"/>
    <property type="molecule type" value="Genomic_DNA"/>
</dbReference>
<dbReference type="PROSITE" id="PS50977">
    <property type="entry name" value="HTH_TETR_2"/>
    <property type="match status" value="1"/>
</dbReference>
<dbReference type="AlphaFoldDB" id="A0A2A5RYY3"/>
<dbReference type="STRING" id="1348632.GCA_001591745_01192"/>
<dbReference type="Pfam" id="PF14278">
    <property type="entry name" value="TetR_C_8"/>
    <property type="match status" value="1"/>
</dbReference>
<reference evidence="4 5" key="1">
    <citation type="submission" date="2014-12" db="EMBL/GenBank/DDBJ databases">
        <title>Draft genome sequences of 10 type strains of Lactococcus.</title>
        <authorList>
            <person name="Sun Z."/>
            <person name="Zhong Z."/>
            <person name="Liu W."/>
            <person name="Zhang W."/>
            <person name="Zhang H."/>
        </authorList>
    </citation>
    <scope>NUCLEOTIDE SEQUENCE [LARGE SCALE GENOMIC DNA]</scope>
    <source>
        <strain evidence="4 5">DSM 20686</strain>
    </source>
</reference>
<dbReference type="PANTHER" id="PTHR43479">
    <property type="entry name" value="ACREF/ENVCD OPERON REPRESSOR-RELATED"/>
    <property type="match status" value="1"/>
</dbReference>